<reference evidence="9 10" key="1">
    <citation type="submission" date="2023-02" db="EMBL/GenBank/DDBJ databases">
        <authorList>
            <person name="Maleckis M."/>
        </authorList>
    </citation>
    <scope>NUCLEOTIDE SEQUENCE [LARGE SCALE GENOMIC DNA]</scope>
    <source>
        <strain evidence="9 10">P8-A2</strain>
        <plasmid evidence="9">unnamed1</plasmid>
    </source>
</reference>
<keyword evidence="4 7" id="KW-0812">Transmembrane</keyword>
<evidence type="ECO:0000256" key="3">
    <source>
        <dbReference type="ARBA" id="ARBA00022475"/>
    </source>
</evidence>
<feature type="transmembrane region" description="Helical" evidence="7">
    <location>
        <begin position="122"/>
        <end position="143"/>
    </location>
</feature>
<proteinExistence type="inferred from homology"/>
<dbReference type="PIRSF" id="PIRSF017804">
    <property type="entry name" value="Secretion_EccD1"/>
    <property type="match status" value="1"/>
</dbReference>
<dbReference type="InterPro" id="IPR006707">
    <property type="entry name" value="T7SS_EccD"/>
</dbReference>
<dbReference type="NCBIfam" id="TIGR03920">
    <property type="entry name" value="T7SS_EccD"/>
    <property type="match status" value="1"/>
</dbReference>
<protein>
    <submittedName>
        <fullName evidence="9">Type VII secretion integral membrane protein EccD</fullName>
    </submittedName>
</protein>
<keyword evidence="9" id="KW-0614">Plasmid</keyword>
<gene>
    <name evidence="9" type="primary">eccD</name>
    <name evidence="9" type="ORF">PU648_55935</name>
</gene>
<evidence type="ECO:0000256" key="4">
    <source>
        <dbReference type="ARBA" id="ARBA00022692"/>
    </source>
</evidence>
<keyword evidence="5 7" id="KW-1133">Transmembrane helix</keyword>
<evidence type="ECO:0000256" key="2">
    <source>
        <dbReference type="ARBA" id="ARBA00006162"/>
    </source>
</evidence>
<organism evidence="9 10">
    <name type="scientific">Streptomyces mirabilis</name>
    <dbReference type="NCBI Taxonomy" id="68239"/>
    <lineage>
        <taxon>Bacteria</taxon>
        <taxon>Bacillati</taxon>
        <taxon>Actinomycetota</taxon>
        <taxon>Actinomycetes</taxon>
        <taxon>Kitasatosporales</taxon>
        <taxon>Streptomycetaceae</taxon>
        <taxon>Streptomyces</taxon>
    </lineage>
</organism>
<dbReference type="Pfam" id="PF08817">
    <property type="entry name" value="YukD"/>
    <property type="match status" value="1"/>
</dbReference>
<keyword evidence="6 7" id="KW-0472">Membrane</keyword>
<keyword evidence="3" id="KW-1003">Cell membrane</keyword>
<accession>A0ABU3V5D9</accession>
<dbReference type="EMBL" id="JARAKF010000003">
    <property type="protein sequence ID" value="MDU9001382.1"/>
    <property type="molecule type" value="Genomic_DNA"/>
</dbReference>
<evidence type="ECO:0000256" key="5">
    <source>
        <dbReference type="ARBA" id="ARBA00022989"/>
    </source>
</evidence>
<evidence type="ECO:0000256" key="6">
    <source>
        <dbReference type="ARBA" id="ARBA00023136"/>
    </source>
</evidence>
<dbReference type="Pfam" id="PF19053">
    <property type="entry name" value="EccD"/>
    <property type="match status" value="1"/>
</dbReference>
<feature type="transmembrane region" description="Helical" evidence="7">
    <location>
        <begin position="400"/>
        <end position="422"/>
    </location>
</feature>
<comment type="similarity">
    <text evidence="2">Belongs to the EccD/Snm4 family.</text>
</comment>
<dbReference type="InterPro" id="IPR044049">
    <property type="entry name" value="EccD_transm"/>
</dbReference>
<evidence type="ECO:0000256" key="7">
    <source>
        <dbReference type="SAM" id="Phobius"/>
    </source>
</evidence>
<dbReference type="Proteomes" id="UP001257627">
    <property type="component" value="Unassembled WGS sequence"/>
</dbReference>
<feature type="transmembrane region" description="Helical" evidence="7">
    <location>
        <begin position="325"/>
        <end position="343"/>
    </location>
</feature>
<feature type="transmembrane region" description="Helical" evidence="7">
    <location>
        <begin position="443"/>
        <end position="460"/>
    </location>
</feature>
<evidence type="ECO:0000256" key="1">
    <source>
        <dbReference type="ARBA" id="ARBA00004651"/>
    </source>
</evidence>
<comment type="subcellular location">
    <subcellularLocation>
        <location evidence="1">Cell membrane</location>
        <topology evidence="1">Multi-pass membrane protein</topology>
    </subcellularLocation>
</comment>
<feature type="transmembrane region" description="Helical" evidence="7">
    <location>
        <begin position="149"/>
        <end position="169"/>
    </location>
</feature>
<evidence type="ECO:0000313" key="10">
    <source>
        <dbReference type="Proteomes" id="UP001257627"/>
    </source>
</evidence>
<comment type="caution">
    <text evidence="9">The sequence shown here is derived from an EMBL/GenBank/DDBJ whole genome shotgun (WGS) entry which is preliminary data.</text>
</comment>
<dbReference type="InterPro" id="IPR024962">
    <property type="entry name" value="YukD-like"/>
</dbReference>
<feature type="transmembrane region" description="Helical" evidence="7">
    <location>
        <begin position="176"/>
        <end position="196"/>
    </location>
</feature>
<dbReference type="Gene3D" id="3.10.20.90">
    <property type="entry name" value="Phosphatidylinositol 3-kinase Catalytic Subunit, Chain A, domain 1"/>
    <property type="match status" value="1"/>
</dbReference>
<feature type="transmembrane region" description="Helical" evidence="7">
    <location>
        <begin position="234"/>
        <end position="257"/>
    </location>
</feature>
<dbReference type="RefSeq" id="WP_266944277.1">
    <property type="nucleotide sequence ID" value="NZ_JAPEMK010000002.1"/>
</dbReference>
<feature type="domain" description="EccD-like transmembrane" evidence="8">
    <location>
        <begin position="121"/>
        <end position="462"/>
    </location>
</feature>
<feature type="transmembrane region" description="Helical" evidence="7">
    <location>
        <begin position="263"/>
        <end position="284"/>
    </location>
</feature>
<feature type="transmembrane region" description="Helical" evidence="7">
    <location>
        <begin position="208"/>
        <end position="227"/>
    </location>
</feature>
<keyword evidence="10" id="KW-1185">Reference proteome</keyword>
<evidence type="ECO:0000313" key="9">
    <source>
        <dbReference type="EMBL" id="MDU9001382.1"/>
    </source>
</evidence>
<name>A0ABU3V5D9_9ACTN</name>
<sequence length="465" mass="46992">MSEGSTTGVCRVTIRAPEKILDLAVPADIPLADLLPVVVAQAGEQLEEAGLEHGGWVLQRIGGEPLDGELTLDAHDMGDGEVLLLRPEAEALPPVRHDNLVDAVAGTVRDLPHAWTPETGRWTLRLMTAAALLACLVVLALPGDPLSRAALAAGAALLALAGAGAAARVMEDTPGAVVLGLGAGPLLGLAGVLLTGDPWTAPGDPARAGAHLLAGSATAGIGAALALSVASVQVVVFASAIVVCVAGVLGGVLMIALDVPFSAAAGAVAVAAVVFGAFVPRLSFSLAGLRLPPLPTTPEQLQEGIEPHAGEDLARRAAATDRWMSGFYLAAGAVCAASMAGLARRPEPPQLATCVLLALLLFLHGRSLGTAWQRLALTVPALLGPLLAAAWLAAHGGGGVRLAVAAALLLCTAGLAVASWIVPGRRMLPHWGRAGDLLQSVTAFALLPAVLWSLGVYQMLRSANG</sequence>
<geneLocation type="plasmid" evidence="9">
    <name>unnamed1</name>
</geneLocation>
<evidence type="ECO:0000259" key="8">
    <source>
        <dbReference type="Pfam" id="PF19053"/>
    </source>
</evidence>
<feature type="transmembrane region" description="Helical" evidence="7">
    <location>
        <begin position="375"/>
        <end position="394"/>
    </location>
</feature>